<dbReference type="InterPro" id="IPR036291">
    <property type="entry name" value="NAD(P)-bd_dom_sf"/>
</dbReference>
<dbReference type="PRINTS" id="PR00081">
    <property type="entry name" value="GDHRDH"/>
</dbReference>
<gene>
    <name evidence="3" type="ORF">CR205_19465</name>
</gene>
<organism evidence="3 4">
    <name type="scientific">Alteribacter lacisalsi</name>
    <dbReference type="NCBI Taxonomy" id="2045244"/>
    <lineage>
        <taxon>Bacteria</taxon>
        <taxon>Bacillati</taxon>
        <taxon>Bacillota</taxon>
        <taxon>Bacilli</taxon>
        <taxon>Bacillales</taxon>
        <taxon>Bacillaceae</taxon>
        <taxon>Alteribacter</taxon>
    </lineage>
</organism>
<dbReference type="RefSeq" id="WP_110521812.1">
    <property type="nucleotide sequence ID" value="NZ_PDOF01000004.1"/>
</dbReference>
<evidence type="ECO:0000256" key="1">
    <source>
        <dbReference type="ARBA" id="ARBA00006484"/>
    </source>
</evidence>
<sequence>MDLLLRDKSVIVLASSKGLGRASAMAFAKEGARVMLASRNESELEHAAGLIYEETGKRPLYRVCDVTKPDQLKALVKETVEVYGGVDVLVNNAGGPKAGGFEEHSDEDWTAAFELNLLSYVRAVREVLPYMKESGGGRIVNIASSSIKEPVDGLILSNTFRTGIVGLAKSLAKEFGEHGILINTVGPGRIATERVDHLDQVKAEKTGKSQKEVRETFKKGIPAGRYGTPEEFARTIVFLGSFANTYVTGQSIVVDGGSTKAY</sequence>
<proteinExistence type="inferred from homology"/>
<dbReference type="SUPFAM" id="SSF51735">
    <property type="entry name" value="NAD(P)-binding Rossmann-fold domains"/>
    <property type="match status" value="1"/>
</dbReference>
<dbReference type="GO" id="GO:0016491">
    <property type="term" value="F:oxidoreductase activity"/>
    <property type="evidence" value="ECO:0007669"/>
    <property type="project" value="UniProtKB-KW"/>
</dbReference>
<dbReference type="PANTHER" id="PTHR42879:SF6">
    <property type="entry name" value="NADPH-DEPENDENT REDUCTASE BACG"/>
    <property type="match status" value="1"/>
</dbReference>
<dbReference type="GO" id="GO:0008206">
    <property type="term" value="P:bile acid metabolic process"/>
    <property type="evidence" value="ECO:0007669"/>
    <property type="project" value="UniProtKB-ARBA"/>
</dbReference>
<comment type="caution">
    <text evidence="3">The sequence shown here is derived from an EMBL/GenBank/DDBJ whole genome shotgun (WGS) entry which is preliminary data.</text>
</comment>
<name>A0A2W0H3V4_9BACI</name>
<reference evidence="3 4" key="1">
    <citation type="submission" date="2017-10" db="EMBL/GenBank/DDBJ databases">
        <title>Bacillus sp. nov., a halophilic bacterium isolated from a Yangshapao Lake.</title>
        <authorList>
            <person name="Wang H."/>
        </authorList>
    </citation>
    <scope>NUCLEOTIDE SEQUENCE [LARGE SCALE GENOMIC DNA]</scope>
    <source>
        <strain evidence="3 4">YSP-3</strain>
    </source>
</reference>
<dbReference type="EMBL" id="PDOF01000004">
    <property type="protein sequence ID" value="PYZ95691.1"/>
    <property type="molecule type" value="Genomic_DNA"/>
</dbReference>
<dbReference type="FunFam" id="3.40.50.720:FF:000084">
    <property type="entry name" value="Short-chain dehydrogenase reductase"/>
    <property type="match status" value="1"/>
</dbReference>
<evidence type="ECO:0000256" key="2">
    <source>
        <dbReference type="ARBA" id="ARBA00023002"/>
    </source>
</evidence>
<keyword evidence="2" id="KW-0560">Oxidoreductase</keyword>
<evidence type="ECO:0000313" key="3">
    <source>
        <dbReference type="EMBL" id="PYZ95691.1"/>
    </source>
</evidence>
<dbReference type="CDD" id="cd05344">
    <property type="entry name" value="BKR_like_SDR_like"/>
    <property type="match status" value="1"/>
</dbReference>
<dbReference type="Pfam" id="PF13561">
    <property type="entry name" value="adh_short_C2"/>
    <property type="match status" value="1"/>
</dbReference>
<dbReference type="OrthoDB" id="9803333at2"/>
<protein>
    <submittedName>
        <fullName evidence="3">3-oxoacyl-ACP reductase</fullName>
    </submittedName>
</protein>
<dbReference type="AlphaFoldDB" id="A0A2W0H3V4"/>
<dbReference type="InterPro" id="IPR002347">
    <property type="entry name" value="SDR_fam"/>
</dbReference>
<dbReference type="PANTHER" id="PTHR42879">
    <property type="entry name" value="3-OXOACYL-(ACYL-CARRIER-PROTEIN) REDUCTASE"/>
    <property type="match status" value="1"/>
</dbReference>
<evidence type="ECO:0000313" key="4">
    <source>
        <dbReference type="Proteomes" id="UP000248066"/>
    </source>
</evidence>
<keyword evidence="4" id="KW-1185">Reference proteome</keyword>
<dbReference type="PRINTS" id="PR00080">
    <property type="entry name" value="SDRFAMILY"/>
</dbReference>
<accession>A0A2W0H3V4</accession>
<comment type="similarity">
    <text evidence="1">Belongs to the short-chain dehydrogenases/reductases (SDR) family.</text>
</comment>
<dbReference type="Gene3D" id="3.40.50.720">
    <property type="entry name" value="NAD(P)-binding Rossmann-like Domain"/>
    <property type="match status" value="1"/>
</dbReference>
<dbReference type="Proteomes" id="UP000248066">
    <property type="component" value="Unassembled WGS sequence"/>
</dbReference>
<dbReference type="InterPro" id="IPR050259">
    <property type="entry name" value="SDR"/>
</dbReference>